<keyword evidence="2 3" id="KW-0040">ANK repeat</keyword>
<feature type="repeat" description="ANK" evidence="3">
    <location>
        <begin position="121"/>
        <end position="153"/>
    </location>
</feature>
<accession>K3WTG4</accession>
<name>K3WTG4_GLOUD</name>
<reference evidence="5" key="1">
    <citation type="journal article" date="2010" name="Genome Biol.">
        <title>Genome sequence of the necrotrophic plant pathogen Pythium ultimum reveals original pathogenicity mechanisms and effector repertoire.</title>
        <authorList>
            <person name="Levesque C.A."/>
            <person name="Brouwer H."/>
            <person name="Cano L."/>
            <person name="Hamilton J.P."/>
            <person name="Holt C."/>
            <person name="Huitema E."/>
            <person name="Raffaele S."/>
            <person name="Robideau G.P."/>
            <person name="Thines M."/>
            <person name="Win J."/>
            <person name="Zerillo M.M."/>
            <person name="Beakes G.W."/>
            <person name="Boore J.L."/>
            <person name="Busam D."/>
            <person name="Dumas B."/>
            <person name="Ferriera S."/>
            <person name="Fuerstenberg S.I."/>
            <person name="Gachon C.M."/>
            <person name="Gaulin E."/>
            <person name="Govers F."/>
            <person name="Grenville-Briggs L."/>
            <person name="Horner N."/>
            <person name="Hostetler J."/>
            <person name="Jiang R.H."/>
            <person name="Johnson J."/>
            <person name="Krajaejun T."/>
            <person name="Lin H."/>
            <person name="Meijer H.J."/>
            <person name="Moore B."/>
            <person name="Morris P."/>
            <person name="Phuntmart V."/>
            <person name="Puiu D."/>
            <person name="Shetty J."/>
            <person name="Stajich J.E."/>
            <person name="Tripathy S."/>
            <person name="Wawra S."/>
            <person name="van West P."/>
            <person name="Whitty B.R."/>
            <person name="Coutinho P.M."/>
            <person name="Henrissat B."/>
            <person name="Martin F."/>
            <person name="Thomas P.D."/>
            <person name="Tyler B.M."/>
            <person name="De Vries R.P."/>
            <person name="Kamoun S."/>
            <person name="Yandell M."/>
            <person name="Tisserat N."/>
            <person name="Buell C.R."/>
        </authorList>
    </citation>
    <scope>NUCLEOTIDE SEQUENCE</scope>
    <source>
        <strain evidence="5">DAOM:BR144</strain>
    </source>
</reference>
<dbReference type="AlphaFoldDB" id="K3WTG4"/>
<dbReference type="SMART" id="SM00248">
    <property type="entry name" value="ANK"/>
    <property type="match status" value="6"/>
</dbReference>
<dbReference type="InParanoid" id="K3WTG4"/>
<reference evidence="4" key="3">
    <citation type="submission" date="2015-02" db="UniProtKB">
        <authorList>
            <consortium name="EnsemblProtists"/>
        </authorList>
    </citation>
    <scope>IDENTIFICATION</scope>
    <source>
        <strain evidence="4">DAOM BR144</strain>
    </source>
</reference>
<dbReference type="PROSITE" id="PS50297">
    <property type="entry name" value="ANK_REP_REGION"/>
    <property type="match status" value="2"/>
</dbReference>
<dbReference type="EnsemblProtists" id="PYU1_T008258">
    <property type="protein sequence ID" value="PYU1_T008258"/>
    <property type="gene ID" value="PYU1_G008242"/>
</dbReference>
<organism evidence="4 5">
    <name type="scientific">Globisporangium ultimum (strain ATCC 200006 / CBS 805.95 / DAOM BR144)</name>
    <name type="common">Pythium ultimum</name>
    <dbReference type="NCBI Taxonomy" id="431595"/>
    <lineage>
        <taxon>Eukaryota</taxon>
        <taxon>Sar</taxon>
        <taxon>Stramenopiles</taxon>
        <taxon>Oomycota</taxon>
        <taxon>Peronosporomycetes</taxon>
        <taxon>Pythiales</taxon>
        <taxon>Pythiaceae</taxon>
        <taxon>Globisporangium</taxon>
    </lineage>
</organism>
<dbReference type="Pfam" id="PF12796">
    <property type="entry name" value="Ank_2"/>
    <property type="match status" value="2"/>
</dbReference>
<dbReference type="InterPro" id="IPR036770">
    <property type="entry name" value="Ankyrin_rpt-contain_sf"/>
</dbReference>
<evidence type="ECO:0000256" key="3">
    <source>
        <dbReference type="PROSITE-ProRule" id="PRU00023"/>
    </source>
</evidence>
<dbReference type="PRINTS" id="PR01415">
    <property type="entry name" value="ANKYRIN"/>
</dbReference>
<feature type="repeat" description="ANK" evidence="3">
    <location>
        <begin position="88"/>
        <end position="120"/>
    </location>
</feature>
<dbReference type="Proteomes" id="UP000019132">
    <property type="component" value="Unassembled WGS sequence"/>
</dbReference>
<dbReference type="HOGENOM" id="CLU_870112_0_0_1"/>
<sequence length="320" mass="35494">MATAASSARRPLPLRTPLSAHDVKEIVGKKVAALLRFLEQHSVRQRTKTAVSERDTPAMVIAVFSRFETTAQKLLDRGVRVNAGYAYRRTSALYAACGYARLEVVQWLVEHGAVVDDPDDQGVTPLMVAAARGRIRVVEYLVSAGADITKMTKWGTTVASQCAANGGRNVLALLLTLKAYQHRGDKKKKGRNSGAQENLLQSAFRGEQLDIVWYLLEGHMDKLDKHHLSACLADAIWRREVELVELLVANGADVDVVDENGCTPAFYAVEYNLIEILEILLQNGADMERRAAPRWRSALHAMLGFGRFRMLELMSSVLCY</sequence>
<dbReference type="PANTHER" id="PTHR24198">
    <property type="entry name" value="ANKYRIN REPEAT AND PROTEIN KINASE DOMAIN-CONTAINING PROTEIN"/>
    <property type="match status" value="1"/>
</dbReference>
<evidence type="ECO:0000256" key="1">
    <source>
        <dbReference type="ARBA" id="ARBA00022737"/>
    </source>
</evidence>
<protein>
    <submittedName>
        <fullName evidence="4">Uncharacterized protein</fullName>
    </submittedName>
</protein>
<dbReference type="eggNOG" id="KOG4177">
    <property type="taxonomic scope" value="Eukaryota"/>
</dbReference>
<dbReference type="VEuPathDB" id="FungiDB:PYU1_G008242"/>
<keyword evidence="5" id="KW-1185">Reference proteome</keyword>
<keyword evidence="1" id="KW-0677">Repeat</keyword>
<dbReference type="SUPFAM" id="SSF48403">
    <property type="entry name" value="Ankyrin repeat"/>
    <property type="match status" value="1"/>
</dbReference>
<dbReference type="InterPro" id="IPR002110">
    <property type="entry name" value="Ankyrin_rpt"/>
</dbReference>
<reference evidence="5" key="2">
    <citation type="submission" date="2010-04" db="EMBL/GenBank/DDBJ databases">
        <authorList>
            <person name="Buell R."/>
            <person name="Hamilton J."/>
            <person name="Hostetler J."/>
        </authorList>
    </citation>
    <scope>NUCLEOTIDE SEQUENCE [LARGE SCALE GENOMIC DNA]</scope>
    <source>
        <strain evidence="5">DAOM:BR144</strain>
    </source>
</reference>
<evidence type="ECO:0000256" key="2">
    <source>
        <dbReference type="ARBA" id="ARBA00023043"/>
    </source>
</evidence>
<evidence type="ECO:0000313" key="5">
    <source>
        <dbReference type="Proteomes" id="UP000019132"/>
    </source>
</evidence>
<dbReference type="PROSITE" id="PS50088">
    <property type="entry name" value="ANK_REPEAT"/>
    <property type="match status" value="3"/>
</dbReference>
<evidence type="ECO:0000313" key="4">
    <source>
        <dbReference type="EnsemblProtists" id="PYU1_T008258"/>
    </source>
</evidence>
<dbReference type="EMBL" id="GL376619">
    <property type="status" value="NOT_ANNOTATED_CDS"/>
    <property type="molecule type" value="Genomic_DNA"/>
</dbReference>
<dbReference type="PANTHER" id="PTHR24198:SF194">
    <property type="entry name" value="INVERSIN-A"/>
    <property type="match status" value="1"/>
</dbReference>
<dbReference type="Gene3D" id="1.25.40.20">
    <property type="entry name" value="Ankyrin repeat-containing domain"/>
    <property type="match status" value="2"/>
</dbReference>
<dbReference type="STRING" id="431595.K3WTG4"/>
<proteinExistence type="predicted"/>
<feature type="repeat" description="ANK" evidence="3">
    <location>
        <begin position="260"/>
        <end position="292"/>
    </location>
</feature>